<proteinExistence type="predicted"/>
<reference evidence="9" key="1">
    <citation type="journal article" date="2020" name="mSystems">
        <title>Genome- and Community-Level Interaction Insights into Carbon Utilization and Element Cycling Functions of Hydrothermarchaeota in Hydrothermal Sediment.</title>
        <authorList>
            <person name="Zhou Z."/>
            <person name="Liu Y."/>
            <person name="Xu W."/>
            <person name="Pan J."/>
            <person name="Luo Z.H."/>
            <person name="Li M."/>
        </authorList>
    </citation>
    <scope>NUCLEOTIDE SEQUENCE [LARGE SCALE GENOMIC DNA]</scope>
    <source>
        <strain evidence="9">HyVt-485</strain>
    </source>
</reference>
<dbReference type="InterPro" id="IPR043519">
    <property type="entry name" value="NT_sf"/>
</dbReference>
<evidence type="ECO:0000256" key="1">
    <source>
        <dbReference type="ARBA" id="ARBA00022679"/>
    </source>
</evidence>
<organism evidence="9">
    <name type="scientific">Hellea balneolensis</name>
    <dbReference type="NCBI Taxonomy" id="287478"/>
    <lineage>
        <taxon>Bacteria</taxon>
        <taxon>Pseudomonadati</taxon>
        <taxon>Pseudomonadota</taxon>
        <taxon>Alphaproteobacteria</taxon>
        <taxon>Maricaulales</taxon>
        <taxon>Robiginitomaculaceae</taxon>
        <taxon>Hellea</taxon>
    </lineage>
</organism>
<evidence type="ECO:0000256" key="3">
    <source>
        <dbReference type="ARBA" id="ARBA00022741"/>
    </source>
</evidence>
<feature type="domain" description="Glutamate-ammonia ligase adenylyltransferase repeated" evidence="7">
    <location>
        <begin position="74"/>
        <end position="260"/>
    </location>
</feature>
<dbReference type="Gene3D" id="1.20.120.1510">
    <property type="match status" value="1"/>
</dbReference>
<dbReference type="InterPro" id="IPR013546">
    <property type="entry name" value="PII_UdlTrfase/GS_AdlTrfase"/>
</dbReference>
<gene>
    <name evidence="9" type="ORF">ENJ42_06155</name>
</gene>
<dbReference type="Pfam" id="PF03710">
    <property type="entry name" value="GlnE"/>
    <property type="match status" value="2"/>
</dbReference>
<keyword evidence="4" id="KW-0067">ATP-binding</keyword>
<dbReference type="GO" id="GO:0005524">
    <property type="term" value="F:ATP binding"/>
    <property type="evidence" value="ECO:0007669"/>
    <property type="project" value="UniProtKB-KW"/>
</dbReference>
<evidence type="ECO:0000256" key="2">
    <source>
        <dbReference type="ARBA" id="ARBA00022695"/>
    </source>
</evidence>
<keyword evidence="2 9" id="KW-0548">Nucleotidyltransferase</keyword>
<dbReference type="InterPro" id="IPR023057">
    <property type="entry name" value="GlnE"/>
</dbReference>
<dbReference type="NCBIfam" id="NF008292">
    <property type="entry name" value="PRK11072.1"/>
    <property type="match status" value="1"/>
</dbReference>
<name>A0A7C5QPP5_9PROT</name>
<keyword evidence="6" id="KW-0511">Multifunctional enzyme</keyword>
<dbReference type="EMBL" id="DRMJ01000316">
    <property type="protein sequence ID" value="HHL43181.1"/>
    <property type="molecule type" value="Genomic_DNA"/>
</dbReference>
<protein>
    <submittedName>
        <fullName evidence="9">Bifunctional [glutamine synthetase] adenylyltransferase/[glutamine synthetase]-adenylyl-L-tyrosine phosphorylase</fullName>
        <ecNumber evidence="9">2.7.7.89</ecNumber>
    </submittedName>
</protein>
<dbReference type="CDD" id="cd05401">
    <property type="entry name" value="NT_GlnE_GlnD_like"/>
    <property type="match status" value="2"/>
</dbReference>
<feature type="domain" description="PII-uridylyltransferase/Glutamine-synthetase adenylyltransferase" evidence="8">
    <location>
        <begin position="295"/>
        <end position="423"/>
    </location>
</feature>
<dbReference type="GO" id="GO:0047388">
    <property type="term" value="F:[glutamine synthetase]-adenylyl-L-tyrosine phosphorylase activity"/>
    <property type="evidence" value="ECO:0007669"/>
    <property type="project" value="UniProtKB-EC"/>
</dbReference>
<dbReference type="InterPro" id="IPR005190">
    <property type="entry name" value="GlnE_rpt_dom"/>
</dbReference>
<feature type="domain" description="Glutamate-ammonia ligase adenylyltransferase repeated" evidence="7">
    <location>
        <begin position="535"/>
        <end position="760"/>
    </location>
</feature>
<comment type="caution">
    <text evidence="9">The sequence shown here is derived from an EMBL/GenBank/DDBJ whole genome shotgun (WGS) entry which is preliminary data.</text>
</comment>
<keyword evidence="1 9" id="KW-0808">Transferase</keyword>
<dbReference type="PANTHER" id="PTHR30621:SF0">
    <property type="entry name" value="BIFUNCTIONAL GLUTAMINE SYNTHETASE ADENYLYLTRANSFERASE_ADENYLYL-REMOVING ENZYME"/>
    <property type="match status" value="1"/>
</dbReference>
<dbReference type="GO" id="GO:0005829">
    <property type="term" value="C:cytosol"/>
    <property type="evidence" value="ECO:0007669"/>
    <property type="project" value="TreeGrafter"/>
</dbReference>
<dbReference type="AlphaFoldDB" id="A0A7C5QPP5"/>
<dbReference type="NCBIfam" id="NF010706">
    <property type="entry name" value="PRK14108.1"/>
    <property type="match status" value="1"/>
</dbReference>
<dbReference type="GO" id="GO:0008882">
    <property type="term" value="F:[glutamate-ammonia-ligase] adenylyltransferase activity"/>
    <property type="evidence" value="ECO:0007669"/>
    <property type="project" value="InterPro"/>
</dbReference>
<evidence type="ECO:0000259" key="8">
    <source>
        <dbReference type="Pfam" id="PF08335"/>
    </source>
</evidence>
<dbReference type="SUPFAM" id="SSF81593">
    <property type="entry name" value="Nucleotidyltransferase substrate binding subunit/domain"/>
    <property type="match status" value="2"/>
</dbReference>
<keyword evidence="5" id="KW-0460">Magnesium</keyword>
<accession>A0A7C5QPP5</accession>
<keyword evidence="3" id="KW-0547">Nucleotide-binding</keyword>
<dbReference type="EC" id="2.7.7.89" evidence="9"/>
<dbReference type="GO" id="GO:0000820">
    <property type="term" value="P:regulation of glutamine family amino acid metabolic process"/>
    <property type="evidence" value="ECO:0007669"/>
    <property type="project" value="TreeGrafter"/>
</dbReference>
<dbReference type="Gene3D" id="1.20.120.330">
    <property type="entry name" value="Nucleotidyltransferases domain 2"/>
    <property type="match status" value="2"/>
</dbReference>
<evidence type="ECO:0000259" key="7">
    <source>
        <dbReference type="Pfam" id="PF03710"/>
    </source>
</evidence>
<dbReference type="SUPFAM" id="SSF81301">
    <property type="entry name" value="Nucleotidyltransferase"/>
    <property type="match status" value="2"/>
</dbReference>
<evidence type="ECO:0000256" key="5">
    <source>
        <dbReference type="ARBA" id="ARBA00022842"/>
    </source>
</evidence>
<evidence type="ECO:0000313" key="9">
    <source>
        <dbReference type="EMBL" id="HHL43181.1"/>
    </source>
</evidence>
<dbReference type="PANTHER" id="PTHR30621">
    <property type="entry name" value="GLUTAMINE SYNTHETASE ADENYLYLTRANSFERASE"/>
    <property type="match status" value="1"/>
</dbReference>
<sequence length="921" mass="102667">MTGTVGNLFNDRALIIAGQGKTCLETTIDCAASNAPYLKGLLERHGGVSLALESVPPETILRTLLDASYVGSPSALQAQFRQAKQELHLLCALSDIGGIWDWQIVTKALSDFCDKAMEVLFAAHAQDIGFQSTERGPVAGLFILALGKYGGQELNYSSDIDLSVFYDPEFIKIPDGKSPERMLIRFVKKLMRSFDEITPDGYIFRTDLRLRPDPRANAIAVSVSTAERYYETLGQNWERAAMIKARHVAGDRSCAAHFLQNVIRPFVWRRSLDFAAIADIHSIKRQLGKAHGADDFALAGHNIKLGVGGIREIEFFASVQQLILGGRHKALRTPRTVDALGALAQQGFVKADDADTLIKAYGELRNLEHRVQMYRDEQSHIWPIDREKRTHLAGLCRRKDIEQFEAEASSVFKSVNTVYGQLFSEEDDLASRQGALVFTGVEPESETLKTLERLGFSRGQQVWKHMADWLGGRIRATRTPRARELMTRLAPKIIDHCANTGAADMAFFNFANYLERLNAGVSLFSMLVQRDDVLAHLIKMLTLAPALAPRLAQYPERLQTMLELGFGQLEHFTIGDYQDVISSNLDFETALEALRTYVHEDQLSITAALLAGADPRIAATRLSEIAEQTLNVASRLALRENTCKYGELPAGYAIIGLGKLGGREMTLGSDLDLVLVYEGDRDDGRYTKFIRRLITVLTSVTANGTLYEVDMALRPSGRAGPLCVSLTGYADYYREKAWVWEFMALTKARVVVASSREFAHQVSQTIQSCFTHLPSPEKIRTDMQDMRDRLQSQKPPAHKWDLKRVRGGLRDIEFLAQYWTLLSPPAPPVYSTHDMLAAIDKPASHTNIPYMLETLEKIETMAQLSAALHEKNMDFDQASTQIQTLLARAWSAGTFSEFSKDVRTRLEVIAGLADEVLGSRS</sequence>
<dbReference type="Gene3D" id="3.30.460.10">
    <property type="entry name" value="Beta Polymerase, domain 2"/>
    <property type="match status" value="2"/>
</dbReference>
<feature type="domain" description="PII-uridylyltransferase/Glutamine-synthetase adenylyltransferase" evidence="8">
    <location>
        <begin position="785"/>
        <end position="910"/>
    </location>
</feature>
<dbReference type="Pfam" id="PF08335">
    <property type="entry name" value="GlnD_UR_UTase"/>
    <property type="match status" value="2"/>
</dbReference>
<evidence type="ECO:0000256" key="6">
    <source>
        <dbReference type="ARBA" id="ARBA00023268"/>
    </source>
</evidence>
<dbReference type="Proteomes" id="UP000885830">
    <property type="component" value="Unassembled WGS sequence"/>
</dbReference>
<evidence type="ECO:0000256" key="4">
    <source>
        <dbReference type="ARBA" id="ARBA00022840"/>
    </source>
</evidence>